<evidence type="ECO:0008006" key="8">
    <source>
        <dbReference type="Google" id="ProtNLM"/>
    </source>
</evidence>
<feature type="repeat" description="ANK" evidence="3">
    <location>
        <begin position="199"/>
        <end position="231"/>
    </location>
</feature>
<organism evidence="6 7">
    <name type="scientific">Odynerus spinipes</name>
    <dbReference type="NCBI Taxonomy" id="1348599"/>
    <lineage>
        <taxon>Eukaryota</taxon>
        <taxon>Metazoa</taxon>
        <taxon>Ecdysozoa</taxon>
        <taxon>Arthropoda</taxon>
        <taxon>Hexapoda</taxon>
        <taxon>Insecta</taxon>
        <taxon>Pterygota</taxon>
        <taxon>Neoptera</taxon>
        <taxon>Endopterygota</taxon>
        <taxon>Hymenoptera</taxon>
        <taxon>Apocrita</taxon>
        <taxon>Aculeata</taxon>
        <taxon>Vespoidea</taxon>
        <taxon>Vespidae</taxon>
        <taxon>Eumeninae</taxon>
        <taxon>Odynerus</taxon>
    </lineage>
</organism>
<dbReference type="PANTHER" id="PTHR24171:SF9">
    <property type="entry name" value="ANKYRIN REPEAT DOMAIN-CONTAINING PROTEIN 39"/>
    <property type="match status" value="1"/>
</dbReference>
<dbReference type="PROSITE" id="PS50088">
    <property type="entry name" value="ANK_REPEAT"/>
    <property type="match status" value="5"/>
</dbReference>
<feature type="region of interest" description="Disordered" evidence="5">
    <location>
        <begin position="288"/>
        <end position="358"/>
    </location>
</feature>
<feature type="repeat" description="ANK" evidence="3">
    <location>
        <begin position="62"/>
        <end position="94"/>
    </location>
</feature>
<keyword evidence="2 3" id="KW-0040">ANK repeat</keyword>
<dbReference type="SMART" id="SM00248">
    <property type="entry name" value="ANK"/>
    <property type="match status" value="6"/>
</dbReference>
<keyword evidence="7" id="KW-1185">Reference proteome</keyword>
<feature type="repeat" description="ANK" evidence="3">
    <location>
        <begin position="166"/>
        <end position="198"/>
    </location>
</feature>
<dbReference type="EMBL" id="JAIFRP010004357">
    <property type="protein sequence ID" value="KAK2577473.1"/>
    <property type="molecule type" value="Genomic_DNA"/>
</dbReference>
<accession>A0AAD9VK13</accession>
<reference evidence="6" key="1">
    <citation type="submission" date="2021-08" db="EMBL/GenBank/DDBJ databases">
        <authorList>
            <person name="Misof B."/>
            <person name="Oliver O."/>
            <person name="Podsiadlowski L."/>
            <person name="Donath A."/>
            <person name="Peters R."/>
            <person name="Mayer C."/>
            <person name="Rust J."/>
            <person name="Gunkel S."/>
            <person name="Lesny P."/>
            <person name="Martin S."/>
            <person name="Oeyen J.P."/>
            <person name="Petersen M."/>
            <person name="Panagiotis P."/>
            <person name="Wilbrandt J."/>
            <person name="Tanja T."/>
        </authorList>
    </citation>
    <scope>NUCLEOTIDE SEQUENCE</scope>
    <source>
        <strain evidence="6">GBR_01_08_01A</strain>
        <tissue evidence="6">Thorax + abdomen</tissue>
    </source>
</reference>
<proteinExistence type="predicted"/>
<sequence>MPRTKAEVLLDMYGHAPGGISRAYEMCVAGMAEKLREACVRGEAERVGRLLDEGIKPLPDENGRSPLLLAAALGHTDVCKALLVRDADVNTADSSGVTPLQRAAAEGHLEVVELLLKHGADVSRQDTLHGNSALHEASWRGYSRTVAALAKALGTQRAPLHARNLAGFAPLHLACQNGHNQSCRELLLAGCNPDLQNNYGDTPLHTSARYGHAGVTRILISALCRVSEQNKNGDTALHIAAAMGRRKLTRILLEAGCDRTLRNKQGETAKDIARRKNLTEILEIIGKARSKSRTRSKSRDEESSNNDKLDGAAGKCDKNEKKREKTGSGTSGSRDGCTSKKEKKKHKGGSAASGGKPHKVHFEKAMMGRQWSPYGCHYYPDPDAFPQPRLDSLPPDPLGRGEQYYLDLAGNIRKGPVGVGYTCYCAPFFRHMEAKLERDKAELKAHIDQAHERLDLKVANLERRTRGQITELTRCVAAERARCDERHQHLQQRLARGGRGRHSERPARATNMDDQQVPPTRARSLEDLLDDRPQDRSFEIPGETPVYRGSLDDLDIPAIPRLSKSMKDLPSGSGTARSTLRVLDVPARLNETFDGVIRQDRTSPLGAASSPSMTSRQQQTRRQRTSLSQEQGASISQEEGNATRKNGEENSGEWRSSPSRRSVHEMIKRFQQVPGMHNGWRGQRSGSSEPTSPEHSQCSQNKRVQPQGGVGNTWHGEGEGNNSESSEGEDDMEQPEALKGKISNKGVIQEDVHYDSIARMPYRSRSAVYSPTPLMHDAHNDSGYSTRMYGSSKGASPSLSGQLECDVILPSSQGAFPSGEQLAALLEQPRGHDLTVYERGADNVVINIGTASLV</sequence>
<feature type="repeat" description="ANK" evidence="3">
    <location>
        <begin position="232"/>
        <end position="264"/>
    </location>
</feature>
<dbReference type="SUPFAM" id="SSF48403">
    <property type="entry name" value="Ankyrin repeat"/>
    <property type="match status" value="1"/>
</dbReference>
<dbReference type="PANTHER" id="PTHR24171">
    <property type="entry name" value="ANKYRIN REPEAT DOMAIN-CONTAINING PROTEIN 39-RELATED"/>
    <property type="match status" value="1"/>
</dbReference>
<feature type="compositionally biased region" description="Basic and acidic residues" evidence="5">
    <location>
        <begin position="297"/>
        <end position="326"/>
    </location>
</feature>
<dbReference type="AlphaFoldDB" id="A0AAD9VK13"/>
<dbReference type="InterPro" id="IPR036770">
    <property type="entry name" value="Ankyrin_rpt-contain_sf"/>
</dbReference>
<feature type="compositionally biased region" description="Low complexity" evidence="5">
    <location>
        <begin position="609"/>
        <end position="618"/>
    </location>
</feature>
<dbReference type="Gene3D" id="1.25.40.20">
    <property type="entry name" value="Ankyrin repeat-containing domain"/>
    <property type="match status" value="3"/>
</dbReference>
<name>A0AAD9VK13_9HYME</name>
<feature type="coiled-coil region" evidence="4">
    <location>
        <begin position="433"/>
        <end position="464"/>
    </location>
</feature>
<dbReference type="InterPro" id="IPR002110">
    <property type="entry name" value="Ankyrin_rpt"/>
</dbReference>
<evidence type="ECO:0000256" key="5">
    <source>
        <dbReference type="SAM" id="MobiDB-lite"/>
    </source>
</evidence>
<evidence type="ECO:0000256" key="2">
    <source>
        <dbReference type="ARBA" id="ARBA00023043"/>
    </source>
</evidence>
<evidence type="ECO:0000313" key="6">
    <source>
        <dbReference type="EMBL" id="KAK2577473.1"/>
    </source>
</evidence>
<protein>
    <recommendedName>
        <fullName evidence="8">Ankyrin repeat domain-containing protein 6</fullName>
    </recommendedName>
</protein>
<dbReference type="PRINTS" id="PR01415">
    <property type="entry name" value="ANKYRIN"/>
</dbReference>
<reference evidence="6" key="2">
    <citation type="journal article" date="2023" name="Commun. Biol.">
        <title>Intrasexual cuticular hydrocarbon dimorphism in a wasp sheds light on hydrocarbon biosynthesis genes in Hymenoptera.</title>
        <authorList>
            <person name="Moris V.C."/>
            <person name="Podsiadlowski L."/>
            <person name="Martin S."/>
            <person name="Oeyen J.P."/>
            <person name="Donath A."/>
            <person name="Petersen M."/>
            <person name="Wilbrandt J."/>
            <person name="Misof B."/>
            <person name="Liedtke D."/>
            <person name="Thamm M."/>
            <person name="Scheiner R."/>
            <person name="Schmitt T."/>
            <person name="Niehuis O."/>
        </authorList>
    </citation>
    <scope>NUCLEOTIDE SEQUENCE</scope>
    <source>
        <strain evidence="6">GBR_01_08_01A</strain>
    </source>
</reference>
<keyword evidence="1" id="KW-0677">Repeat</keyword>
<dbReference type="Pfam" id="PF12796">
    <property type="entry name" value="Ank_2"/>
    <property type="match status" value="2"/>
</dbReference>
<feature type="region of interest" description="Disordered" evidence="5">
    <location>
        <begin position="594"/>
        <end position="744"/>
    </location>
</feature>
<feature type="repeat" description="ANK" evidence="3">
    <location>
        <begin position="95"/>
        <end position="127"/>
    </location>
</feature>
<feature type="compositionally biased region" description="Polar residues" evidence="5">
    <location>
        <begin position="684"/>
        <end position="704"/>
    </location>
</feature>
<gene>
    <name evidence="6" type="ORF">KPH14_003574</name>
</gene>
<dbReference type="PROSITE" id="PS50297">
    <property type="entry name" value="ANK_REP_REGION"/>
    <property type="match status" value="5"/>
</dbReference>
<comment type="caution">
    <text evidence="6">The sequence shown here is derived from an EMBL/GenBank/DDBJ whole genome shotgun (WGS) entry which is preliminary data.</text>
</comment>
<evidence type="ECO:0000256" key="4">
    <source>
        <dbReference type="SAM" id="Coils"/>
    </source>
</evidence>
<evidence type="ECO:0000256" key="3">
    <source>
        <dbReference type="PROSITE-ProRule" id="PRU00023"/>
    </source>
</evidence>
<evidence type="ECO:0000313" key="7">
    <source>
        <dbReference type="Proteomes" id="UP001258017"/>
    </source>
</evidence>
<feature type="region of interest" description="Disordered" evidence="5">
    <location>
        <begin position="486"/>
        <end position="552"/>
    </location>
</feature>
<keyword evidence="4" id="KW-0175">Coiled coil</keyword>
<feature type="compositionally biased region" description="Basic and acidic residues" evidence="5">
    <location>
        <begin position="523"/>
        <end position="538"/>
    </location>
</feature>
<evidence type="ECO:0000256" key="1">
    <source>
        <dbReference type="ARBA" id="ARBA00022737"/>
    </source>
</evidence>
<dbReference type="Proteomes" id="UP001258017">
    <property type="component" value="Unassembled WGS sequence"/>
</dbReference>